<dbReference type="Pfam" id="PF08541">
    <property type="entry name" value="ACP_syn_III_C"/>
    <property type="match status" value="1"/>
</dbReference>
<evidence type="ECO:0000256" key="5">
    <source>
        <dbReference type="ARBA" id="ARBA00022679"/>
    </source>
</evidence>
<dbReference type="FunFam" id="3.40.47.10:FF:000004">
    <property type="entry name" value="3-oxoacyl-[acyl-carrier-protein] synthase 3"/>
    <property type="match status" value="1"/>
</dbReference>
<evidence type="ECO:0000313" key="14">
    <source>
        <dbReference type="EMBL" id="CAD8670059.1"/>
    </source>
</evidence>
<comment type="catalytic activity">
    <reaction evidence="9">
        <text>malonyl-[ACP] + acetyl-CoA + H(+) = 3-oxobutanoyl-[ACP] + CO2 + CoA</text>
        <dbReference type="Rhea" id="RHEA:12080"/>
        <dbReference type="Rhea" id="RHEA-COMP:9623"/>
        <dbReference type="Rhea" id="RHEA-COMP:9625"/>
        <dbReference type="ChEBI" id="CHEBI:15378"/>
        <dbReference type="ChEBI" id="CHEBI:16526"/>
        <dbReference type="ChEBI" id="CHEBI:57287"/>
        <dbReference type="ChEBI" id="CHEBI:57288"/>
        <dbReference type="ChEBI" id="CHEBI:78449"/>
        <dbReference type="ChEBI" id="CHEBI:78450"/>
        <dbReference type="EC" id="2.3.1.180"/>
    </reaction>
</comment>
<evidence type="ECO:0000256" key="6">
    <source>
        <dbReference type="ARBA" id="ARBA00022832"/>
    </source>
</evidence>
<protein>
    <recommendedName>
        <fullName evidence="3">beta-ketoacyl-[acyl-carrier-protein] synthase III</fullName>
        <ecNumber evidence="3">2.3.1.180</ecNumber>
    </recommendedName>
</protein>
<dbReference type="Pfam" id="PF08545">
    <property type="entry name" value="ACP_syn_III"/>
    <property type="match status" value="1"/>
</dbReference>
<keyword evidence="6" id="KW-0276">Fatty acid metabolism</keyword>
<sequence>MASGVTGIATRLHTAGLSNARQESSVMSRRANSAGMMKQSAGRSRRAHRVDCVAGGVSLNRPAAEKGVKFGARLIGTGSAAPPNVLTNKDLEKLVDTNDEWISTRTGIRRRHIIGKDQTLSDLASEAALKALDMAKVDPADVDLIILCTSTADDIFGSACMVQAKIGAKRAAAFDLTAACSGFVVGLVNATHMIRGGNFKNVVVIGADALSRFVDWRDRSTCILFGDGCGAMVLQATEGDCGVLGFDVCSDGTMNQHLVARYTLPQLAPVLVSAHSGEEEAQKDGVKPLCPDCSTQGAFNNISMTGSEIFKFAVRKVPLTVKTALGAAGLEVENIDHLVLHQANQRILDSASERLGVPKEKVVSNIAEYGNTSAASIPLALDEAVRAGKVAQGDVLALAGFGAGLTWASAICRWGNDDGTH</sequence>
<gene>
    <name evidence="14" type="ORF">POBO1169_LOCUS10277</name>
</gene>
<accession>A0A7S0WJX3</accession>
<feature type="region of interest" description="Disordered" evidence="11">
    <location>
        <begin position="16"/>
        <end position="47"/>
    </location>
</feature>
<dbReference type="CDD" id="cd00830">
    <property type="entry name" value="KAS_III"/>
    <property type="match status" value="1"/>
</dbReference>
<dbReference type="EMBL" id="HBFA01020087">
    <property type="protein sequence ID" value="CAD8670059.1"/>
    <property type="molecule type" value="Transcribed_RNA"/>
</dbReference>
<evidence type="ECO:0000256" key="4">
    <source>
        <dbReference type="ARBA" id="ARBA00022516"/>
    </source>
</evidence>
<dbReference type="InterPro" id="IPR016039">
    <property type="entry name" value="Thiolase-like"/>
</dbReference>
<evidence type="ECO:0000259" key="13">
    <source>
        <dbReference type="Pfam" id="PF08545"/>
    </source>
</evidence>
<dbReference type="Gene3D" id="3.40.47.10">
    <property type="match status" value="1"/>
</dbReference>
<dbReference type="EC" id="2.3.1.180" evidence="3"/>
<dbReference type="SUPFAM" id="SSF53901">
    <property type="entry name" value="Thiolase-like"/>
    <property type="match status" value="1"/>
</dbReference>
<dbReference type="InterPro" id="IPR013747">
    <property type="entry name" value="ACP_syn_III_C"/>
</dbReference>
<keyword evidence="8" id="KW-0275">Fatty acid biosynthesis</keyword>
<feature type="compositionally biased region" description="Polar residues" evidence="11">
    <location>
        <begin position="16"/>
        <end position="31"/>
    </location>
</feature>
<organism evidence="14">
    <name type="scientific">Pyramimonas obovata</name>
    <dbReference type="NCBI Taxonomy" id="1411642"/>
    <lineage>
        <taxon>Eukaryota</taxon>
        <taxon>Viridiplantae</taxon>
        <taxon>Chlorophyta</taxon>
        <taxon>Pyramimonadophyceae</taxon>
        <taxon>Pyramimonadales</taxon>
        <taxon>Pyramimonadaceae</taxon>
        <taxon>Pyramimonas</taxon>
        <taxon>Pyramimonas incertae sedis</taxon>
    </lineage>
</organism>
<dbReference type="PANTHER" id="PTHR43091">
    <property type="entry name" value="3-OXOACYL-[ACYL-CARRIER-PROTEIN] SYNTHASE"/>
    <property type="match status" value="1"/>
</dbReference>
<evidence type="ECO:0000259" key="12">
    <source>
        <dbReference type="Pfam" id="PF08541"/>
    </source>
</evidence>
<feature type="domain" description="Beta-ketoacyl-[acyl-carrier-protein] synthase III C-terminal" evidence="12">
    <location>
        <begin position="326"/>
        <end position="414"/>
    </location>
</feature>
<dbReference type="AlphaFoldDB" id="A0A7S0WJX3"/>
<comment type="similarity">
    <text evidence="2">Belongs to the thiolase-like superfamily. FabH family.</text>
</comment>
<evidence type="ECO:0000256" key="2">
    <source>
        <dbReference type="ARBA" id="ARBA00008642"/>
    </source>
</evidence>
<feature type="domain" description="Beta-ketoacyl-[acyl-carrier-protein] synthase III N-terminal" evidence="13">
    <location>
        <begin position="174"/>
        <end position="252"/>
    </location>
</feature>
<proteinExistence type="inferred from homology"/>
<keyword evidence="4" id="KW-0444">Lipid biosynthesis</keyword>
<dbReference type="InterPro" id="IPR013751">
    <property type="entry name" value="ACP_syn_III_N"/>
</dbReference>
<dbReference type="InterPro" id="IPR004655">
    <property type="entry name" value="FabH"/>
</dbReference>
<dbReference type="GO" id="GO:0006633">
    <property type="term" value="P:fatty acid biosynthetic process"/>
    <property type="evidence" value="ECO:0007669"/>
    <property type="project" value="UniProtKB-KW"/>
</dbReference>
<dbReference type="PANTHER" id="PTHR43091:SF1">
    <property type="entry name" value="BETA-KETOACYL-[ACYL-CARRIER-PROTEIN] SYNTHASE III, CHLOROPLASTIC"/>
    <property type="match status" value="1"/>
</dbReference>
<evidence type="ECO:0000256" key="8">
    <source>
        <dbReference type="ARBA" id="ARBA00023160"/>
    </source>
</evidence>
<dbReference type="NCBIfam" id="NF006829">
    <property type="entry name" value="PRK09352.1"/>
    <property type="match status" value="1"/>
</dbReference>
<dbReference type="GO" id="GO:0004315">
    <property type="term" value="F:3-oxoacyl-[acyl-carrier-protein] synthase activity"/>
    <property type="evidence" value="ECO:0007669"/>
    <property type="project" value="InterPro"/>
</dbReference>
<name>A0A7S0WJX3_9CHLO</name>
<evidence type="ECO:0000256" key="1">
    <source>
        <dbReference type="ARBA" id="ARBA00005194"/>
    </source>
</evidence>
<dbReference type="GO" id="GO:0033818">
    <property type="term" value="F:beta-ketoacyl-acyl-carrier-protein synthase III activity"/>
    <property type="evidence" value="ECO:0007669"/>
    <property type="project" value="UniProtKB-EC"/>
</dbReference>
<evidence type="ECO:0000256" key="11">
    <source>
        <dbReference type="SAM" id="MobiDB-lite"/>
    </source>
</evidence>
<comment type="pathway">
    <text evidence="1">Lipid metabolism; fatty acid biosynthesis.</text>
</comment>
<comment type="function">
    <text evidence="10">Catalyzes the condensation reaction of fatty acid synthesis by the addition to an acyl acceptor of two carbons from malonyl-ACP. KAS III catalyzes the first condensation reaction which initiates fatty acid synthesis and may therefore play a role in governing the total rate of fatty acid production. Possesses both acetoacetyl-ACP synthase and acetyl transacylase activities.</text>
</comment>
<evidence type="ECO:0000256" key="7">
    <source>
        <dbReference type="ARBA" id="ARBA00023098"/>
    </source>
</evidence>
<evidence type="ECO:0000256" key="9">
    <source>
        <dbReference type="ARBA" id="ARBA00052419"/>
    </source>
</evidence>
<evidence type="ECO:0000256" key="3">
    <source>
        <dbReference type="ARBA" id="ARBA00012333"/>
    </source>
</evidence>
<reference evidence="14" key="1">
    <citation type="submission" date="2021-01" db="EMBL/GenBank/DDBJ databases">
        <authorList>
            <person name="Corre E."/>
            <person name="Pelletier E."/>
            <person name="Niang G."/>
            <person name="Scheremetjew M."/>
            <person name="Finn R."/>
            <person name="Kale V."/>
            <person name="Holt S."/>
            <person name="Cochrane G."/>
            <person name="Meng A."/>
            <person name="Brown T."/>
            <person name="Cohen L."/>
        </authorList>
    </citation>
    <scope>NUCLEOTIDE SEQUENCE</scope>
    <source>
        <strain evidence="14">CCMP722</strain>
    </source>
</reference>
<dbReference type="HAMAP" id="MF_01815">
    <property type="entry name" value="FabH"/>
    <property type="match status" value="1"/>
</dbReference>
<keyword evidence="5" id="KW-0808">Transferase</keyword>
<keyword evidence="7" id="KW-0443">Lipid metabolism</keyword>
<evidence type="ECO:0000256" key="10">
    <source>
        <dbReference type="ARBA" id="ARBA00057449"/>
    </source>
</evidence>